<keyword evidence="1" id="KW-0560">Oxidoreductase</keyword>
<dbReference type="EMBL" id="CP010767">
    <property type="protein sequence ID" value="ATG42789.1"/>
    <property type="molecule type" value="Genomic_DNA"/>
</dbReference>
<dbReference type="GO" id="GO:0016491">
    <property type="term" value="F:oxidoreductase activity"/>
    <property type="evidence" value="ECO:0007669"/>
    <property type="project" value="UniProtKB-KW"/>
</dbReference>
<evidence type="ECO:0000259" key="2">
    <source>
        <dbReference type="Pfam" id="PF01266"/>
    </source>
</evidence>
<dbReference type="AlphaFoldDB" id="A0AAN1GPV6"/>
<dbReference type="PANTHER" id="PTHR13847:SF289">
    <property type="entry name" value="GLYCINE OXIDASE"/>
    <property type="match status" value="1"/>
</dbReference>
<feature type="domain" description="FAD dependent oxidoreductase" evidence="2">
    <location>
        <begin position="2"/>
        <end position="308"/>
    </location>
</feature>
<dbReference type="Proteomes" id="UP000218606">
    <property type="component" value="Chromosome"/>
</dbReference>
<dbReference type="RefSeq" id="WP_096870887.1">
    <property type="nucleotide sequence ID" value="NZ_CP010715.1"/>
</dbReference>
<evidence type="ECO:0000313" key="4">
    <source>
        <dbReference type="Proteomes" id="UP000218606"/>
    </source>
</evidence>
<name>A0AAN1GPV6_9RHOB</name>
<dbReference type="PANTHER" id="PTHR13847">
    <property type="entry name" value="SARCOSINE DEHYDROGENASE-RELATED"/>
    <property type="match status" value="1"/>
</dbReference>
<dbReference type="SUPFAM" id="SSF51971">
    <property type="entry name" value="Nucleotide-binding domain"/>
    <property type="match status" value="1"/>
</dbReference>
<dbReference type="InterPro" id="IPR006076">
    <property type="entry name" value="FAD-dep_OxRdtase"/>
</dbReference>
<dbReference type="Gene3D" id="3.30.9.10">
    <property type="entry name" value="D-Amino Acid Oxidase, subunit A, domain 2"/>
    <property type="match status" value="2"/>
</dbReference>
<dbReference type="GO" id="GO:0005737">
    <property type="term" value="C:cytoplasm"/>
    <property type="evidence" value="ECO:0007669"/>
    <property type="project" value="TreeGrafter"/>
</dbReference>
<reference evidence="3 4" key="1">
    <citation type="journal article" date="2017" name="Front. Microbiol.">
        <title>Phaeobacter piscinae sp. nov., a species of the Roseobacter group and potential aquaculture probiont.</title>
        <authorList>
            <person name="Sonnenschein E.C."/>
            <person name="Phippen C.B.W."/>
            <person name="Nielsen K.F."/>
            <person name="Mateiu R.V."/>
            <person name="Melchiorsen J."/>
            <person name="Gram L."/>
            <person name="Overmann J."/>
            <person name="Freese H.M."/>
        </authorList>
    </citation>
    <scope>NUCLEOTIDE SEQUENCE [LARGE SCALE GENOMIC DNA]</scope>
    <source>
        <strain evidence="3 4">P13</strain>
    </source>
</reference>
<sequence>MITIAGAGLAGLACAYELAQRGAAVRVYERATEIGAGSVSRYAGGMLAPWCERESAEEEVITLGGRAIDWWAKVTAVHRRGTLVVAPARDRAELTRFARRTTGYRGVDGAEIAALEPALTGRFAQGLFFEQEAHLDPRRAIRDLAAAAAALGAEICLGTDAPGSVDLDCRGIAAAGQLPDLRPVRGEMAILHCPEVKISRTLRLLHPRMPLYLVPRGDSLFMIGGTMIESTSTRAITLRSLSELLNAAFTLHPGFAEASVVETGAGLRPAFPDNLPRLHQDGGTLFLNGLYRHGFLLAPAMAQQVANRLRPETQDENHSQRQTA</sequence>
<dbReference type="Gene3D" id="3.50.50.60">
    <property type="entry name" value="FAD/NAD(P)-binding domain"/>
    <property type="match status" value="2"/>
</dbReference>
<evidence type="ECO:0000256" key="1">
    <source>
        <dbReference type="ARBA" id="ARBA00023002"/>
    </source>
</evidence>
<accession>A0AAN1GPV6</accession>
<dbReference type="Pfam" id="PF01266">
    <property type="entry name" value="DAO"/>
    <property type="match status" value="1"/>
</dbReference>
<dbReference type="InterPro" id="IPR036188">
    <property type="entry name" value="FAD/NAD-bd_sf"/>
</dbReference>
<evidence type="ECO:0000313" key="3">
    <source>
        <dbReference type="EMBL" id="ATG42789.1"/>
    </source>
</evidence>
<dbReference type="SUPFAM" id="SSF54373">
    <property type="entry name" value="FAD-linked reductases, C-terminal domain"/>
    <property type="match status" value="1"/>
</dbReference>
<organism evidence="3 4">
    <name type="scientific">Phaeobacter piscinae</name>
    <dbReference type="NCBI Taxonomy" id="1580596"/>
    <lineage>
        <taxon>Bacteria</taxon>
        <taxon>Pseudomonadati</taxon>
        <taxon>Pseudomonadota</taxon>
        <taxon>Alphaproteobacteria</taxon>
        <taxon>Rhodobacterales</taxon>
        <taxon>Roseobacteraceae</taxon>
        <taxon>Phaeobacter</taxon>
    </lineage>
</organism>
<protein>
    <submittedName>
        <fullName evidence="3">Thiamine biosynthesis oxidoreductase ThiO</fullName>
    </submittedName>
</protein>
<gene>
    <name evidence="3" type="primary">thiO</name>
    <name evidence="3" type="ORF">PhaeoP13_00834</name>
</gene>
<proteinExistence type="predicted"/>